<keyword evidence="7" id="KW-0227">DNA damage</keyword>
<feature type="region of interest" description="Disordered" evidence="16">
    <location>
        <begin position="1"/>
        <end position="239"/>
    </location>
</feature>
<keyword evidence="5" id="KW-0158">Chromosome</keyword>
<protein>
    <recommendedName>
        <fullName evidence="4">DNA helicase</fullName>
        <ecNumber evidence="4">3.6.4.12</ecNumber>
    </recommendedName>
</protein>
<dbReference type="FunFam" id="3.40.50.10810:FF:000014">
    <property type="entry name" value="SWI/SNF-related matrix-associated actin-dependent regulator of chromatin subfamily A containing DEAD/H box 1"/>
    <property type="match status" value="1"/>
</dbReference>
<evidence type="ECO:0000256" key="6">
    <source>
        <dbReference type="ARBA" id="ARBA00022741"/>
    </source>
</evidence>
<dbReference type="CDD" id="cd18793">
    <property type="entry name" value="SF2_C_SNF"/>
    <property type="match status" value="1"/>
</dbReference>
<dbReference type="GO" id="GO:0003677">
    <property type="term" value="F:DNA binding"/>
    <property type="evidence" value="ECO:0007669"/>
    <property type="project" value="UniProtKB-KW"/>
</dbReference>
<evidence type="ECO:0000256" key="5">
    <source>
        <dbReference type="ARBA" id="ARBA00022454"/>
    </source>
</evidence>
<dbReference type="Proteomes" id="UP000190648">
    <property type="component" value="Unassembled WGS sequence"/>
</dbReference>
<evidence type="ECO:0000256" key="2">
    <source>
        <dbReference type="ARBA" id="ARBA00004286"/>
    </source>
</evidence>
<evidence type="ECO:0000256" key="8">
    <source>
        <dbReference type="ARBA" id="ARBA00022801"/>
    </source>
</evidence>
<comment type="caution">
    <text evidence="20">The sequence shown here is derived from an EMBL/GenBank/DDBJ whole genome shotgun (WGS) entry which is preliminary data.</text>
</comment>
<evidence type="ECO:0000256" key="4">
    <source>
        <dbReference type="ARBA" id="ARBA00012551"/>
    </source>
</evidence>
<dbReference type="FunFam" id="3.40.50.300:FF:000639">
    <property type="entry name" value="SWI/SNF-related matrix-associated actin-dependent regulator of chromatin subfamily A containing DEAD/H box 1 isoform X1"/>
    <property type="match status" value="1"/>
</dbReference>
<sequence>MSLYNLDRFRFERKRKKAEQESEAPAAQGSAAAGDAAGGDEDEATDDSNRLETPASDVTQRTEYSAVPETPEAKRTRKQSYFKPRRGVKFLDGSSDSDSEEPRNFCAAKENRAPRRNVAVISEQSDDDQDEDERPQLAFVNGGDQPPAVKKGGEENTRAAKIQTLKELFSRRSDQELLQSTEPTRTREEPVAAALKFNDEAPSRKRKLKGSPTNCKNGNEQVTKKPKSNYLDESEPQRQWERQEMLVKKLQNTFPELDKEELRDVLQEHNWVFHEALEALRVFAEDDEGMEFPPKSEASDRTEASANSTSDEGKEKPKQNERNGFQKKDESKKSIWSTKREAEGSEDESASDDGGSSLDEDYSSGNEVMDDGYRAKILSFLQDASLSELALIPQCSQKKAQKIIALRPFNSWEALFTKMTKTTGLSEDIVWNCKILLKERDVVLKLMNKCEEISNKLTKQVTRITEDGGCGWNIEQPSTLNQSLELKPYQKIGLNWLALLHKHGLNGILADEMGLGKTIQAIAFLAYLYQEGNKGPHLIVVPVSTLDNWIREIHLWCPELNILIYYGSQEDRKHLRVDIHNKAVDFNVIVTTYNCAISSSDDRGLFRRLKLNYAIFDEGHMLKNMSSVRYQHLMTINAKNRLLLTGTPVQNNLLELMSLLNFVMPHMFSSSTSEIRRMFSSKAKSAEEQSIYEKERIAHAKQIIKPFILRRVKDEVLKQLPPKKDLIELCAMSEKQEQLYCDLFNKLKKTFNSNEKNSDMGNVMMQLRKMANHPLLHRQHYTTDKLRTMSTLMLKEPTHCDANPDLILEDMTVMTDFELHLLCKQYPHISDYKLGMDQILDSGKFRALERILADFKEKGDRVVLFSQFTMMLDILEVFLKHWQHRYIRLDGKTQISDRIHLIDQFNTDMGIFVFLLSTKAGGLGINLTSANVVILHDIDCNPYNDKQAEDRCHRVGQTREVKVIKLISKGTIEESMLKISQQKLKLEQDMTAADSGEEGTIPADIATLLKASLGL</sequence>
<dbReference type="OrthoDB" id="5857104at2759"/>
<dbReference type="SUPFAM" id="SSF52540">
    <property type="entry name" value="P-loop containing nucleoside triphosphate hydrolases"/>
    <property type="match status" value="2"/>
</dbReference>
<dbReference type="PROSITE" id="PS51192">
    <property type="entry name" value="HELICASE_ATP_BIND_1"/>
    <property type="match status" value="1"/>
</dbReference>
<evidence type="ECO:0000256" key="11">
    <source>
        <dbReference type="ARBA" id="ARBA00022853"/>
    </source>
</evidence>
<evidence type="ECO:0000256" key="3">
    <source>
        <dbReference type="ARBA" id="ARBA00007025"/>
    </source>
</evidence>
<feature type="domain" description="Helicase ATP-binding" evidence="18">
    <location>
        <begin position="498"/>
        <end position="666"/>
    </location>
</feature>
<evidence type="ECO:0000256" key="1">
    <source>
        <dbReference type="ARBA" id="ARBA00004123"/>
    </source>
</evidence>
<keyword evidence="9" id="KW-0347">Helicase</keyword>
<feature type="compositionally biased region" description="Polar residues" evidence="16">
    <location>
        <begin position="211"/>
        <end position="221"/>
    </location>
</feature>
<dbReference type="GO" id="GO:0005694">
    <property type="term" value="C:chromosome"/>
    <property type="evidence" value="ECO:0007669"/>
    <property type="project" value="UniProtKB-SubCell"/>
</dbReference>
<keyword evidence="12" id="KW-0238">DNA-binding</keyword>
<feature type="domain" description="Helicase C-terminal" evidence="19">
    <location>
        <begin position="847"/>
        <end position="1009"/>
    </location>
</feature>
<keyword evidence="21" id="KW-1185">Reference proteome</keyword>
<dbReference type="GO" id="GO:0043130">
    <property type="term" value="F:ubiquitin binding"/>
    <property type="evidence" value="ECO:0007669"/>
    <property type="project" value="InterPro"/>
</dbReference>
<dbReference type="InterPro" id="IPR003892">
    <property type="entry name" value="CUE"/>
</dbReference>
<dbReference type="GO" id="GO:0006281">
    <property type="term" value="P:DNA repair"/>
    <property type="evidence" value="ECO:0007669"/>
    <property type="project" value="UniProtKB-KW"/>
</dbReference>
<dbReference type="Gene3D" id="3.40.50.10810">
    <property type="entry name" value="Tandem AAA-ATPase domain"/>
    <property type="match status" value="1"/>
</dbReference>
<dbReference type="GO" id="GO:0005634">
    <property type="term" value="C:nucleus"/>
    <property type="evidence" value="ECO:0007669"/>
    <property type="project" value="UniProtKB-SubCell"/>
</dbReference>
<evidence type="ECO:0000256" key="12">
    <source>
        <dbReference type="ARBA" id="ARBA00023125"/>
    </source>
</evidence>
<dbReference type="CDD" id="cd17998">
    <property type="entry name" value="DEXHc_SMARCAD1"/>
    <property type="match status" value="1"/>
</dbReference>
<keyword evidence="6" id="KW-0547">Nucleotide-binding</keyword>
<dbReference type="InterPro" id="IPR000330">
    <property type="entry name" value="SNF2_N"/>
</dbReference>
<evidence type="ECO:0000256" key="13">
    <source>
        <dbReference type="ARBA" id="ARBA00023204"/>
    </source>
</evidence>
<feature type="domain" description="CUE" evidence="17">
    <location>
        <begin position="242"/>
        <end position="285"/>
    </location>
</feature>
<feature type="compositionally biased region" description="Acidic residues" evidence="16">
    <location>
        <begin position="124"/>
        <end position="133"/>
    </location>
</feature>
<dbReference type="GO" id="GO:0003678">
    <property type="term" value="F:DNA helicase activity"/>
    <property type="evidence" value="ECO:0007669"/>
    <property type="project" value="UniProtKB-EC"/>
</dbReference>
<keyword evidence="8" id="KW-0378">Hydrolase</keyword>
<dbReference type="InterPro" id="IPR001650">
    <property type="entry name" value="Helicase_C-like"/>
</dbReference>
<dbReference type="EC" id="3.6.4.12" evidence="4"/>
<reference evidence="20 21" key="1">
    <citation type="submission" date="2016-02" db="EMBL/GenBank/DDBJ databases">
        <title>Band-tailed pigeon sequencing and assembly.</title>
        <authorList>
            <person name="Soares A.E."/>
            <person name="Novak B.J."/>
            <person name="Rice E.S."/>
            <person name="O'Connell B."/>
            <person name="Chang D."/>
            <person name="Weber S."/>
            <person name="Shapiro B."/>
        </authorList>
    </citation>
    <scope>NUCLEOTIDE SEQUENCE [LARGE SCALE GENOMIC DNA]</scope>
    <source>
        <strain evidence="20">BTP2013</strain>
        <tissue evidence="20">Blood</tissue>
    </source>
</reference>
<dbReference type="InterPro" id="IPR027417">
    <property type="entry name" value="P-loop_NTPase"/>
</dbReference>
<accession>A0A1V4JTS9</accession>
<feature type="compositionally biased region" description="Basic residues" evidence="16">
    <location>
        <begin position="75"/>
        <end position="88"/>
    </location>
</feature>
<name>A0A1V4JTS9_PATFA</name>
<dbReference type="PROSITE" id="PS51140">
    <property type="entry name" value="CUE"/>
    <property type="match status" value="1"/>
</dbReference>
<dbReference type="EMBL" id="LSYS01006159">
    <property type="protein sequence ID" value="OPJ75616.1"/>
    <property type="molecule type" value="Genomic_DNA"/>
</dbReference>
<dbReference type="STRING" id="372326.A0A1V4JTS9"/>
<keyword evidence="11" id="KW-0156">Chromatin regulator</keyword>
<dbReference type="Pfam" id="PF00271">
    <property type="entry name" value="Helicase_C"/>
    <property type="match status" value="1"/>
</dbReference>
<dbReference type="PROSITE" id="PS51194">
    <property type="entry name" value="HELICASE_CTER"/>
    <property type="match status" value="1"/>
</dbReference>
<dbReference type="AlphaFoldDB" id="A0A1V4JTS9"/>
<feature type="compositionally biased region" description="Basic and acidic residues" evidence="16">
    <location>
        <begin position="311"/>
        <end position="343"/>
    </location>
</feature>
<evidence type="ECO:0000256" key="10">
    <source>
        <dbReference type="ARBA" id="ARBA00022840"/>
    </source>
</evidence>
<dbReference type="GO" id="GO:0006325">
    <property type="term" value="P:chromatin organization"/>
    <property type="evidence" value="ECO:0007669"/>
    <property type="project" value="UniProtKB-KW"/>
</dbReference>
<dbReference type="GO" id="GO:0005524">
    <property type="term" value="F:ATP binding"/>
    <property type="evidence" value="ECO:0007669"/>
    <property type="project" value="UniProtKB-KW"/>
</dbReference>
<dbReference type="InterPro" id="IPR038718">
    <property type="entry name" value="SNF2-like_sf"/>
</dbReference>
<evidence type="ECO:0000256" key="14">
    <source>
        <dbReference type="ARBA" id="ARBA00023242"/>
    </source>
</evidence>
<feature type="compositionally biased region" description="Low complexity" evidence="16">
    <location>
        <begin position="23"/>
        <end position="35"/>
    </location>
</feature>
<evidence type="ECO:0000256" key="7">
    <source>
        <dbReference type="ARBA" id="ARBA00022763"/>
    </source>
</evidence>
<dbReference type="InterPro" id="IPR049730">
    <property type="entry name" value="SNF2/RAD54-like_C"/>
</dbReference>
<comment type="catalytic activity">
    <reaction evidence="15">
        <text>ATP + H2O = ADP + phosphate + H(+)</text>
        <dbReference type="Rhea" id="RHEA:13065"/>
        <dbReference type="ChEBI" id="CHEBI:15377"/>
        <dbReference type="ChEBI" id="CHEBI:15378"/>
        <dbReference type="ChEBI" id="CHEBI:30616"/>
        <dbReference type="ChEBI" id="CHEBI:43474"/>
        <dbReference type="ChEBI" id="CHEBI:456216"/>
        <dbReference type="EC" id="3.6.4.12"/>
    </reaction>
    <physiologicalReaction direction="left-to-right" evidence="15">
        <dbReference type="Rhea" id="RHEA:13066"/>
    </physiologicalReaction>
</comment>
<evidence type="ECO:0000259" key="17">
    <source>
        <dbReference type="PROSITE" id="PS51140"/>
    </source>
</evidence>
<evidence type="ECO:0000259" key="19">
    <source>
        <dbReference type="PROSITE" id="PS51194"/>
    </source>
</evidence>
<dbReference type="GO" id="GO:0016787">
    <property type="term" value="F:hydrolase activity"/>
    <property type="evidence" value="ECO:0007669"/>
    <property type="project" value="UniProtKB-KW"/>
</dbReference>
<keyword evidence="10" id="KW-0067">ATP-binding</keyword>
<evidence type="ECO:0000256" key="15">
    <source>
        <dbReference type="ARBA" id="ARBA00048432"/>
    </source>
</evidence>
<dbReference type="InterPro" id="IPR014001">
    <property type="entry name" value="Helicase_ATP-bd"/>
</dbReference>
<dbReference type="CDD" id="cd14279">
    <property type="entry name" value="CUE"/>
    <property type="match status" value="1"/>
</dbReference>
<dbReference type="PANTHER" id="PTHR10799">
    <property type="entry name" value="SNF2/RAD54 HELICASE FAMILY"/>
    <property type="match status" value="1"/>
</dbReference>
<keyword evidence="13" id="KW-0234">DNA repair</keyword>
<organism evidence="20 21">
    <name type="scientific">Patagioenas fasciata monilis</name>
    <dbReference type="NCBI Taxonomy" id="372326"/>
    <lineage>
        <taxon>Eukaryota</taxon>
        <taxon>Metazoa</taxon>
        <taxon>Chordata</taxon>
        <taxon>Craniata</taxon>
        <taxon>Vertebrata</taxon>
        <taxon>Euteleostomi</taxon>
        <taxon>Archelosauria</taxon>
        <taxon>Archosauria</taxon>
        <taxon>Dinosauria</taxon>
        <taxon>Saurischia</taxon>
        <taxon>Theropoda</taxon>
        <taxon>Coelurosauria</taxon>
        <taxon>Aves</taxon>
        <taxon>Neognathae</taxon>
        <taxon>Neoaves</taxon>
        <taxon>Columbimorphae</taxon>
        <taxon>Columbiformes</taxon>
        <taxon>Columbidae</taxon>
        <taxon>Patagioenas</taxon>
    </lineage>
</organism>
<dbReference type="SMART" id="SM00490">
    <property type="entry name" value="HELICc"/>
    <property type="match status" value="1"/>
</dbReference>
<evidence type="ECO:0000259" key="18">
    <source>
        <dbReference type="PROSITE" id="PS51192"/>
    </source>
</evidence>
<feature type="region of interest" description="Disordered" evidence="16">
    <location>
        <begin position="288"/>
        <end position="365"/>
    </location>
</feature>
<keyword evidence="14" id="KW-0539">Nucleus</keyword>
<comment type="similarity">
    <text evidence="3">Belongs to the SNF2/RAD54 helicase family.</text>
</comment>
<comment type="subcellular location">
    <subcellularLocation>
        <location evidence="2">Chromosome</location>
    </subcellularLocation>
    <subcellularLocation>
        <location evidence="1">Nucleus</location>
    </subcellularLocation>
</comment>
<evidence type="ECO:0000256" key="9">
    <source>
        <dbReference type="ARBA" id="ARBA00022806"/>
    </source>
</evidence>
<dbReference type="InterPro" id="IPR009060">
    <property type="entry name" value="UBA-like_sf"/>
</dbReference>
<evidence type="ECO:0000256" key="16">
    <source>
        <dbReference type="SAM" id="MobiDB-lite"/>
    </source>
</evidence>
<dbReference type="SUPFAM" id="SSF46934">
    <property type="entry name" value="UBA-like"/>
    <property type="match status" value="1"/>
</dbReference>
<dbReference type="Gene3D" id="3.40.50.300">
    <property type="entry name" value="P-loop containing nucleotide triphosphate hydrolases"/>
    <property type="match status" value="1"/>
</dbReference>
<dbReference type="SMART" id="SM00487">
    <property type="entry name" value="DEXDc"/>
    <property type="match status" value="1"/>
</dbReference>
<evidence type="ECO:0000313" key="20">
    <source>
        <dbReference type="EMBL" id="OPJ75616.1"/>
    </source>
</evidence>
<proteinExistence type="inferred from homology"/>
<dbReference type="Pfam" id="PF00176">
    <property type="entry name" value="SNF2-rel_dom"/>
    <property type="match status" value="1"/>
</dbReference>
<evidence type="ECO:0000313" key="21">
    <source>
        <dbReference type="Proteomes" id="UP000190648"/>
    </source>
</evidence>
<gene>
    <name evidence="20" type="ORF">AV530_011823</name>
</gene>